<gene>
    <name evidence="1" type="primary">GLEAN_08378</name>
    <name evidence="1" type="ORF">TcasGA2_TC008378</name>
</gene>
<proteinExistence type="predicted"/>
<accession>D2A1D9</accession>
<dbReference type="InParanoid" id="D2A1D9"/>
<protein>
    <submittedName>
        <fullName evidence="1">Uncharacterized protein</fullName>
    </submittedName>
</protein>
<name>D2A1D9_TRICA</name>
<dbReference type="AlphaFoldDB" id="D2A1D9"/>
<sequence>MKRHVADNSYYIVRRNVLKFKIIKELIGARADVEEYNIRFTSKNITEVGNKHLYEYFIITHITHKARKYHRNKKDTSTETIKIIDYAHLNRKEGVNDTTSRRAM</sequence>
<reference evidence="1 2" key="2">
    <citation type="journal article" date="2010" name="Nucleic Acids Res.">
        <title>BeetleBase in 2010: revisions to provide comprehensive genomic information for Tribolium castaneum.</title>
        <authorList>
            <person name="Kim H.S."/>
            <person name="Murphy T."/>
            <person name="Xia J."/>
            <person name="Caragea D."/>
            <person name="Park Y."/>
            <person name="Beeman R.W."/>
            <person name="Lorenzen M.D."/>
            <person name="Butcher S."/>
            <person name="Manak J.R."/>
            <person name="Brown S.J."/>
        </authorList>
    </citation>
    <scope>GENOME REANNOTATION</scope>
    <source>
        <strain evidence="1 2">Georgia GA2</strain>
    </source>
</reference>
<keyword evidence="2" id="KW-1185">Reference proteome</keyword>
<reference evidence="1 2" key="1">
    <citation type="journal article" date="2008" name="Nature">
        <title>The genome of the model beetle and pest Tribolium castaneum.</title>
        <authorList>
            <consortium name="Tribolium Genome Sequencing Consortium"/>
            <person name="Richards S."/>
            <person name="Gibbs R.A."/>
            <person name="Weinstock G.M."/>
            <person name="Brown S.J."/>
            <person name="Denell R."/>
            <person name="Beeman R.W."/>
            <person name="Gibbs R."/>
            <person name="Beeman R.W."/>
            <person name="Brown S.J."/>
            <person name="Bucher G."/>
            <person name="Friedrich M."/>
            <person name="Grimmelikhuijzen C.J."/>
            <person name="Klingler M."/>
            <person name="Lorenzen M."/>
            <person name="Richards S."/>
            <person name="Roth S."/>
            <person name="Schroder R."/>
            <person name="Tautz D."/>
            <person name="Zdobnov E.M."/>
            <person name="Muzny D."/>
            <person name="Gibbs R.A."/>
            <person name="Weinstock G.M."/>
            <person name="Attaway T."/>
            <person name="Bell S."/>
            <person name="Buhay C.J."/>
            <person name="Chandrabose M.N."/>
            <person name="Chavez D."/>
            <person name="Clerk-Blankenburg K.P."/>
            <person name="Cree A."/>
            <person name="Dao M."/>
            <person name="Davis C."/>
            <person name="Chacko J."/>
            <person name="Dinh H."/>
            <person name="Dugan-Rocha S."/>
            <person name="Fowler G."/>
            <person name="Garner T.T."/>
            <person name="Garnes J."/>
            <person name="Gnirke A."/>
            <person name="Hawes A."/>
            <person name="Hernandez J."/>
            <person name="Hines S."/>
            <person name="Holder M."/>
            <person name="Hume J."/>
            <person name="Jhangiani S.N."/>
            <person name="Joshi V."/>
            <person name="Khan Z.M."/>
            <person name="Jackson L."/>
            <person name="Kovar C."/>
            <person name="Kowis A."/>
            <person name="Lee S."/>
            <person name="Lewis L.R."/>
            <person name="Margolis J."/>
            <person name="Morgan M."/>
            <person name="Nazareth L.V."/>
            <person name="Nguyen N."/>
            <person name="Okwuonu G."/>
            <person name="Parker D."/>
            <person name="Richards S."/>
            <person name="Ruiz S.J."/>
            <person name="Santibanez J."/>
            <person name="Savard J."/>
            <person name="Scherer S.E."/>
            <person name="Schneider B."/>
            <person name="Sodergren E."/>
            <person name="Tautz D."/>
            <person name="Vattahil S."/>
            <person name="Villasana D."/>
            <person name="White C.S."/>
            <person name="Wright R."/>
            <person name="Park Y."/>
            <person name="Beeman R.W."/>
            <person name="Lord J."/>
            <person name="Oppert B."/>
            <person name="Lorenzen M."/>
            <person name="Brown S."/>
            <person name="Wang L."/>
            <person name="Savard J."/>
            <person name="Tautz D."/>
            <person name="Richards S."/>
            <person name="Weinstock G."/>
            <person name="Gibbs R.A."/>
            <person name="Liu Y."/>
            <person name="Worley K."/>
            <person name="Weinstock G."/>
            <person name="Elsik C.G."/>
            <person name="Reese J.T."/>
            <person name="Elhaik E."/>
            <person name="Landan G."/>
            <person name="Graur D."/>
            <person name="Arensburger P."/>
            <person name="Atkinson P."/>
            <person name="Beeman R.W."/>
            <person name="Beidler J."/>
            <person name="Brown S.J."/>
            <person name="Demuth J.P."/>
            <person name="Drury D.W."/>
            <person name="Du Y.Z."/>
            <person name="Fujiwara H."/>
            <person name="Lorenzen M."/>
            <person name="Maselli V."/>
            <person name="Osanai M."/>
            <person name="Park Y."/>
            <person name="Robertson H.M."/>
            <person name="Tu Z."/>
            <person name="Wang J.J."/>
            <person name="Wang S."/>
            <person name="Richards S."/>
            <person name="Song H."/>
            <person name="Zhang L."/>
            <person name="Sodergren E."/>
            <person name="Werner D."/>
            <person name="Stanke M."/>
            <person name="Morgenstern B."/>
            <person name="Solovyev V."/>
            <person name="Kosarev P."/>
            <person name="Brown G."/>
            <person name="Chen H.C."/>
            <person name="Ermolaeva O."/>
            <person name="Hlavina W."/>
            <person name="Kapustin Y."/>
            <person name="Kiryutin B."/>
            <person name="Kitts P."/>
            <person name="Maglott D."/>
            <person name="Pruitt K."/>
            <person name="Sapojnikov V."/>
            <person name="Souvorov A."/>
            <person name="Mackey A.J."/>
            <person name="Waterhouse R.M."/>
            <person name="Wyder S."/>
            <person name="Zdobnov E.M."/>
            <person name="Zdobnov E.M."/>
            <person name="Wyder S."/>
            <person name="Kriventseva E.V."/>
            <person name="Kadowaki T."/>
            <person name="Bork P."/>
            <person name="Aranda M."/>
            <person name="Bao R."/>
            <person name="Beermann A."/>
            <person name="Berns N."/>
            <person name="Bolognesi R."/>
            <person name="Bonneton F."/>
            <person name="Bopp D."/>
            <person name="Brown S.J."/>
            <person name="Bucher G."/>
            <person name="Butts T."/>
            <person name="Chaumot A."/>
            <person name="Denell R.E."/>
            <person name="Ferrier D.E."/>
            <person name="Friedrich M."/>
            <person name="Gordon C.M."/>
            <person name="Jindra M."/>
            <person name="Klingler M."/>
            <person name="Lan Q."/>
            <person name="Lattorff H.M."/>
            <person name="Laudet V."/>
            <person name="von Levetsow C."/>
            <person name="Liu Z."/>
            <person name="Lutz R."/>
            <person name="Lynch J.A."/>
            <person name="da Fonseca R.N."/>
            <person name="Posnien N."/>
            <person name="Reuter R."/>
            <person name="Roth S."/>
            <person name="Savard J."/>
            <person name="Schinko J.B."/>
            <person name="Schmitt C."/>
            <person name="Schoppmeier M."/>
            <person name="Schroder R."/>
            <person name="Shippy T.D."/>
            <person name="Simonnet F."/>
            <person name="Marques-Souza H."/>
            <person name="Tautz D."/>
            <person name="Tomoyasu Y."/>
            <person name="Trauner J."/>
            <person name="Van der Zee M."/>
            <person name="Vervoort M."/>
            <person name="Wittkopp N."/>
            <person name="Wimmer E.A."/>
            <person name="Yang X."/>
            <person name="Jones A.K."/>
            <person name="Sattelle D.B."/>
            <person name="Ebert P.R."/>
            <person name="Nelson D."/>
            <person name="Scott J.G."/>
            <person name="Beeman R.W."/>
            <person name="Muthukrishnan S."/>
            <person name="Kramer K.J."/>
            <person name="Arakane Y."/>
            <person name="Beeman R.W."/>
            <person name="Zhu Q."/>
            <person name="Hogenkamp D."/>
            <person name="Dixit R."/>
            <person name="Oppert B."/>
            <person name="Jiang H."/>
            <person name="Zou Z."/>
            <person name="Marshall J."/>
            <person name="Elpidina E."/>
            <person name="Vinokurov K."/>
            <person name="Oppert C."/>
            <person name="Zou Z."/>
            <person name="Evans J."/>
            <person name="Lu Z."/>
            <person name="Zhao P."/>
            <person name="Sumathipala N."/>
            <person name="Altincicek B."/>
            <person name="Vilcinskas A."/>
            <person name="Williams M."/>
            <person name="Hultmark D."/>
            <person name="Hetru C."/>
            <person name="Jiang H."/>
            <person name="Grimmelikhuijzen C.J."/>
            <person name="Hauser F."/>
            <person name="Cazzamali G."/>
            <person name="Williamson M."/>
            <person name="Park Y."/>
            <person name="Li B."/>
            <person name="Tanaka Y."/>
            <person name="Predel R."/>
            <person name="Neupert S."/>
            <person name="Schachtner J."/>
            <person name="Verleyen P."/>
            <person name="Raible F."/>
            <person name="Bork P."/>
            <person name="Friedrich M."/>
            <person name="Walden K.K."/>
            <person name="Robertson H.M."/>
            <person name="Angeli S."/>
            <person name="Foret S."/>
            <person name="Bucher G."/>
            <person name="Schuetz S."/>
            <person name="Maleszka R."/>
            <person name="Wimmer E.A."/>
            <person name="Beeman R.W."/>
            <person name="Lorenzen M."/>
            <person name="Tomoyasu Y."/>
            <person name="Miller S.C."/>
            <person name="Grossmann D."/>
            <person name="Bucher G."/>
        </authorList>
    </citation>
    <scope>NUCLEOTIDE SEQUENCE [LARGE SCALE GENOMIC DNA]</scope>
    <source>
        <strain evidence="1 2">Georgia GA2</strain>
    </source>
</reference>
<organism evidence="1 2">
    <name type="scientific">Tribolium castaneum</name>
    <name type="common">Red flour beetle</name>
    <dbReference type="NCBI Taxonomy" id="7070"/>
    <lineage>
        <taxon>Eukaryota</taxon>
        <taxon>Metazoa</taxon>
        <taxon>Ecdysozoa</taxon>
        <taxon>Arthropoda</taxon>
        <taxon>Hexapoda</taxon>
        <taxon>Insecta</taxon>
        <taxon>Pterygota</taxon>
        <taxon>Neoptera</taxon>
        <taxon>Endopterygota</taxon>
        <taxon>Coleoptera</taxon>
        <taxon>Polyphaga</taxon>
        <taxon>Cucujiformia</taxon>
        <taxon>Tenebrionidae</taxon>
        <taxon>Tenebrionidae incertae sedis</taxon>
        <taxon>Tribolium</taxon>
    </lineage>
</organism>
<dbReference type="EMBL" id="KQ971338">
    <property type="protein sequence ID" value="EFA02657.1"/>
    <property type="molecule type" value="Genomic_DNA"/>
</dbReference>
<evidence type="ECO:0000313" key="2">
    <source>
        <dbReference type="Proteomes" id="UP000007266"/>
    </source>
</evidence>
<evidence type="ECO:0000313" key="1">
    <source>
        <dbReference type="EMBL" id="EFA02657.1"/>
    </source>
</evidence>
<dbReference type="Proteomes" id="UP000007266">
    <property type="component" value="Linkage group 4"/>
</dbReference>
<dbReference type="HOGENOM" id="CLU_2253497_0_0_1"/>